<dbReference type="InterPro" id="IPR051781">
    <property type="entry name" value="Metallo-dep_Hydrolase"/>
</dbReference>
<keyword evidence="2" id="KW-0378">Hydrolase</keyword>
<dbReference type="InterPro" id="IPR011059">
    <property type="entry name" value="Metal-dep_hydrolase_composite"/>
</dbReference>
<dbReference type="Pfam" id="PF01979">
    <property type="entry name" value="Amidohydro_1"/>
    <property type="match status" value="1"/>
</dbReference>
<dbReference type="OrthoDB" id="9767366at2"/>
<dbReference type="SUPFAM" id="SSF51338">
    <property type="entry name" value="Composite domain of metallo-dependent hydrolases"/>
    <property type="match status" value="1"/>
</dbReference>
<dbReference type="PANTHER" id="PTHR43135:SF3">
    <property type="entry name" value="ALPHA-D-RIBOSE 1-METHYLPHOSPHONATE 5-TRIPHOSPHATE DIPHOSPHATASE"/>
    <property type="match status" value="1"/>
</dbReference>
<proteinExistence type="predicted"/>
<reference evidence="2 3" key="1">
    <citation type="submission" date="2019-05" db="EMBL/GenBank/DDBJ databases">
        <title>Psychrobacillus vulpis sp. nov., a new species isolated from feces of a red fox that inhabits in The Tablas de Daimiel Natural Park, Albacete, Spain.</title>
        <authorList>
            <person name="Rodriguez M."/>
            <person name="Reina J.C."/>
            <person name="Bejar V."/>
            <person name="Llamas I."/>
        </authorList>
    </citation>
    <scope>NUCLEOTIDE SEQUENCE [LARGE SCALE GENOMIC DNA]</scope>
    <source>
        <strain evidence="2 3">NEAU-3TGS17</strain>
    </source>
</reference>
<dbReference type="InterPro" id="IPR032466">
    <property type="entry name" value="Metal_Hydrolase"/>
</dbReference>
<keyword evidence="3" id="KW-1185">Reference proteome</keyword>
<sequence length="416" mass="46631">MFLLTSLSLLSIQMVQTYGWRNNKLLYLNISKKSREYIFSAFLLNERKNKMIILNHAYVLNPTSNEFEKKKLVMKDQYIHAILDCNTTIEQENLYQNIDASSLYITPGLIDACSQIGLKETGIRWEGNDSYEPTQEINTILSVVDGIYPFDPSFKLAISTGVTSAHIMSTAENVVGAYSAIIHMDGATVDEMLITNNVGLSFSMGDVPKKAFFDFTKKPLTRMGIANIIRQTIQKLRVDGLPLDFPFFIRCHRADDIETALRIQKELQANFTLVHATEFALIDTDAKKEISQVIAGPVFQAIERFELKNLHPSLFNQLQTTDILSCNATDHPISSVSHLKLESSLAIREGVSRNNALRSLTTDAAKILQIDHLTGSITTGLYADVVVWDQHPLNLTAKVLSTFIKGKEVYKGSDCK</sequence>
<accession>A0A544T371</accession>
<dbReference type="InterPro" id="IPR006680">
    <property type="entry name" value="Amidohydro-rel"/>
</dbReference>
<dbReference type="Gene3D" id="3.20.20.140">
    <property type="entry name" value="Metal-dependent hydrolases"/>
    <property type="match status" value="2"/>
</dbReference>
<dbReference type="Proteomes" id="UP000317316">
    <property type="component" value="Unassembled WGS sequence"/>
</dbReference>
<evidence type="ECO:0000259" key="1">
    <source>
        <dbReference type="Pfam" id="PF01979"/>
    </source>
</evidence>
<dbReference type="AlphaFoldDB" id="A0A544T371"/>
<name>A0A544T371_9BACI</name>
<dbReference type="EMBL" id="VDGH01000008">
    <property type="protein sequence ID" value="TQR11902.1"/>
    <property type="molecule type" value="Genomic_DNA"/>
</dbReference>
<protein>
    <submittedName>
        <fullName evidence="2">Amidohydrolase family protein</fullName>
    </submittedName>
</protein>
<gene>
    <name evidence="2" type="ORF">FG382_14920</name>
</gene>
<dbReference type="GO" id="GO:0016810">
    <property type="term" value="F:hydrolase activity, acting on carbon-nitrogen (but not peptide) bonds"/>
    <property type="evidence" value="ECO:0007669"/>
    <property type="project" value="InterPro"/>
</dbReference>
<dbReference type="PANTHER" id="PTHR43135">
    <property type="entry name" value="ALPHA-D-RIBOSE 1-METHYLPHOSPHONATE 5-TRIPHOSPHATE DIPHOSPHATASE"/>
    <property type="match status" value="1"/>
</dbReference>
<evidence type="ECO:0000313" key="2">
    <source>
        <dbReference type="EMBL" id="TQR11902.1"/>
    </source>
</evidence>
<dbReference type="SUPFAM" id="SSF51556">
    <property type="entry name" value="Metallo-dependent hydrolases"/>
    <property type="match status" value="1"/>
</dbReference>
<comment type="caution">
    <text evidence="2">The sequence shown here is derived from an EMBL/GenBank/DDBJ whole genome shotgun (WGS) entry which is preliminary data.</text>
</comment>
<organism evidence="2 3">
    <name type="scientific">Psychrobacillus lasiicapitis</name>
    <dbReference type="NCBI Taxonomy" id="1636719"/>
    <lineage>
        <taxon>Bacteria</taxon>
        <taxon>Bacillati</taxon>
        <taxon>Bacillota</taxon>
        <taxon>Bacilli</taxon>
        <taxon>Bacillales</taxon>
        <taxon>Bacillaceae</taxon>
        <taxon>Psychrobacillus</taxon>
    </lineage>
</organism>
<evidence type="ECO:0000313" key="3">
    <source>
        <dbReference type="Proteomes" id="UP000317316"/>
    </source>
</evidence>
<feature type="domain" description="Amidohydrolase-related" evidence="1">
    <location>
        <begin position="328"/>
        <end position="409"/>
    </location>
</feature>